<proteinExistence type="predicted"/>
<dbReference type="EMBL" id="LR796338">
    <property type="protein sequence ID" value="CAB4137515.1"/>
    <property type="molecule type" value="Genomic_DNA"/>
</dbReference>
<organism evidence="1">
    <name type="scientific">uncultured Caudovirales phage</name>
    <dbReference type="NCBI Taxonomy" id="2100421"/>
    <lineage>
        <taxon>Viruses</taxon>
        <taxon>Duplodnaviria</taxon>
        <taxon>Heunggongvirae</taxon>
        <taxon>Uroviricota</taxon>
        <taxon>Caudoviricetes</taxon>
        <taxon>Peduoviridae</taxon>
        <taxon>Maltschvirus</taxon>
        <taxon>Maltschvirus maltsch</taxon>
    </lineage>
</organism>
<name>A0A6J5LT01_9CAUD</name>
<dbReference type="EMBL" id="LR796481">
    <property type="protein sequence ID" value="CAB4147691.1"/>
    <property type="molecule type" value="Genomic_DNA"/>
</dbReference>
<protein>
    <submittedName>
        <fullName evidence="1">Uncharacterized protein</fullName>
    </submittedName>
</protein>
<reference evidence="1" key="1">
    <citation type="submission" date="2020-04" db="EMBL/GenBank/DDBJ databases">
        <authorList>
            <person name="Chiriac C."/>
            <person name="Salcher M."/>
            <person name="Ghai R."/>
            <person name="Kavagutti S V."/>
        </authorList>
    </citation>
    <scope>NUCLEOTIDE SEQUENCE</scope>
</reference>
<dbReference type="NCBIfam" id="NF038085">
    <property type="entry name" value="MSMEG_6728_fam"/>
    <property type="match status" value="1"/>
</dbReference>
<evidence type="ECO:0000313" key="1">
    <source>
        <dbReference type="EMBL" id="CAB4137515.1"/>
    </source>
</evidence>
<gene>
    <name evidence="1" type="ORF">UFOVP325_45</name>
    <name evidence="2" type="ORF">UFOVP430_40</name>
</gene>
<sequence length="163" mass="19063">MQTFLPYADFTEVASVLDNQRLNKQALEGWQIMMTNLALDPEGNKREPKGWRNHPAVKMWRGHEDALLEYIGAMVIEWKSRGYKSTIYDKAERTYEQALKLNLVRDEQPTALPSWMYNGDLLESITSSHRQALLCKNYAWYSQFGWEEDTGVAPTSYDYIWTE</sequence>
<dbReference type="Pfam" id="PF03013">
    <property type="entry name" value="Pyr_excise"/>
    <property type="match status" value="1"/>
</dbReference>
<dbReference type="InterPro" id="IPR004260">
    <property type="entry name" value="Pyr-dimer_DNA_glycosylase"/>
</dbReference>
<accession>A0A6J5LT01</accession>
<evidence type="ECO:0000313" key="2">
    <source>
        <dbReference type="EMBL" id="CAB4147691.1"/>
    </source>
</evidence>